<keyword evidence="1" id="KW-0472">Membrane</keyword>
<proteinExistence type="predicted"/>
<evidence type="ECO:0000256" key="1">
    <source>
        <dbReference type="SAM" id="Phobius"/>
    </source>
</evidence>
<dbReference type="Proteomes" id="UP001176940">
    <property type="component" value="Unassembled WGS sequence"/>
</dbReference>
<keyword evidence="1" id="KW-0812">Transmembrane</keyword>
<dbReference type="EMBL" id="CAUEEQ010007112">
    <property type="protein sequence ID" value="CAJ0930713.1"/>
    <property type="molecule type" value="Genomic_DNA"/>
</dbReference>
<name>A0ABN9L4T6_9NEOB</name>
<accession>A0ABN9L4T6</accession>
<evidence type="ECO:0000313" key="3">
    <source>
        <dbReference type="Proteomes" id="UP001176940"/>
    </source>
</evidence>
<sequence>MFTLVAGIVGRWRAAAIGIVVWIAAASLSVKVPLVRKRKFQGLYSNLFVIPKKDGKESKLPINVREIRAIRLALQHFHHLLAGCPIRIQSDNATAVAYINHQGGTRSRTAMFESQFITSAIKASASHREAADPVRSDLPATLLLPKSTAPPKISEKGTELLSLLAGMEVHRTVIDRTAS</sequence>
<reference evidence="2" key="1">
    <citation type="submission" date="2023-07" db="EMBL/GenBank/DDBJ databases">
        <authorList>
            <person name="Stuckert A."/>
        </authorList>
    </citation>
    <scope>NUCLEOTIDE SEQUENCE</scope>
</reference>
<evidence type="ECO:0008006" key="4">
    <source>
        <dbReference type="Google" id="ProtNLM"/>
    </source>
</evidence>
<evidence type="ECO:0000313" key="2">
    <source>
        <dbReference type="EMBL" id="CAJ0930713.1"/>
    </source>
</evidence>
<comment type="caution">
    <text evidence="2">The sequence shown here is derived from an EMBL/GenBank/DDBJ whole genome shotgun (WGS) entry which is preliminary data.</text>
</comment>
<organism evidence="2 3">
    <name type="scientific">Ranitomeya imitator</name>
    <name type="common">mimic poison frog</name>
    <dbReference type="NCBI Taxonomy" id="111125"/>
    <lineage>
        <taxon>Eukaryota</taxon>
        <taxon>Metazoa</taxon>
        <taxon>Chordata</taxon>
        <taxon>Craniata</taxon>
        <taxon>Vertebrata</taxon>
        <taxon>Euteleostomi</taxon>
        <taxon>Amphibia</taxon>
        <taxon>Batrachia</taxon>
        <taxon>Anura</taxon>
        <taxon>Neobatrachia</taxon>
        <taxon>Hyloidea</taxon>
        <taxon>Dendrobatidae</taxon>
        <taxon>Dendrobatinae</taxon>
        <taxon>Ranitomeya</taxon>
    </lineage>
</organism>
<keyword evidence="3" id="KW-1185">Reference proteome</keyword>
<protein>
    <recommendedName>
        <fullName evidence="4">Reverse transcriptase RNase H-like domain-containing protein</fullName>
    </recommendedName>
</protein>
<dbReference type="CDD" id="cd09275">
    <property type="entry name" value="RNase_HI_RT_DIRS1"/>
    <property type="match status" value="1"/>
</dbReference>
<feature type="transmembrane region" description="Helical" evidence="1">
    <location>
        <begin position="12"/>
        <end position="30"/>
    </location>
</feature>
<gene>
    <name evidence="2" type="ORF">RIMI_LOCUS4426052</name>
</gene>
<keyword evidence="1" id="KW-1133">Transmembrane helix</keyword>